<evidence type="ECO:0000313" key="10">
    <source>
        <dbReference type="Proteomes" id="UP000008711"/>
    </source>
</evidence>
<dbReference type="HOGENOM" id="CLU_021611_4_1_1"/>
<dbReference type="Pfam" id="PF01733">
    <property type="entry name" value="Nucleoside_tran"/>
    <property type="match status" value="2"/>
</dbReference>
<keyword evidence="3" id="KW-0813">Transport</keyword>
<evidence type="ECO:0000256" key="1">
    <source>
        <dbReference type="ARBA" id="ARBA00004141"/>
    </source>
</evidence>
<feature type="compositionally biased region" description="Low complexity" evidence="7">
    <location>
        <begin position="20"/>
        <end position="34"/>
    </location>
</feature>
<feature type="transmembrane region" description="Helical" evidence="8">
    <location>
        <begin position="437"/>
        <end position="456"/>
    </location>
</feature>
<keyword evidence="4 8" id="KW-0812">Transmembrane</keyword>
<comment type="similarity">
    <text evidence="2">Belongs to the SLC29A/ENT transporter (TC 2.A.57) family.</text>
</comment>
<feature type="transmembrane region" description="Helical" evidence="8">
    <location>
        <begin position="468"/>
        <end position="486"/>
    </location>
</feature>
<feature type="transmembrane region" description="Helical" evidence="8">
    <location>
        <begin position="122"/>
        <end position="145"/>
    </location>
</feature>
<sequence length="668" mass="71530">MDAGGQETTYEPLDGRGSGRSRSSHSTTGSGLRRPGSMDSPEFDTRAPKDQRHSVYLALLAAGIGFVLPYNSFIIAADYWQARFPGRPVALDMSMTYIFVAFGTVLMNNIVLSVAPFQSRVLFGYMISFTTLIFVAVCEVAWHMFATNTAYLVNMSAVALTAVGCTVQQSSFYGFASMLPKQYTQAVMAGESIAGFLVSSNRVVTKLLINNDRVSTVIFFLTSTLYILFSYLLHVATINSPFVRFHVEACSKIVLRPDEQEIDGVPSSTRYGVLSMDGTHTTTTTVGPPGTGNTLSFSNPVYELSNPTAGESSIEALGQLPELPATPPAQEPTTPTTVAFKVEHVITPRRCRPSKLGDIREGFVTRWRVAQVIYPHMVCIALAYCVTLSLYPGIEVEVQSCALRSWMPVLLMFCFNTSDVVGKILAASPYPWSRRQLILLSGLRIVLVPLLLLCCAPRQRPVISGETAPFVFTIALGITNGLAGSLPMMLAPAKVPGTLKEVTGNIMTLSYNVGLTVGSLIGYVFESMLGPQLVNPCPTYPYVPASMLEQFHGHGHGHGHLPHPLPLTSTSTMSPPTTGATTLAPLLLNTTLATLSSSSSTTTTASPALATVITTTALALYSTVASGSAELINATISSILSTVSSSVGDISDEMTTDPQTPDALLENI</sequence>
<dbReference type="InterPro" id="IPR002259">
    <property type="entry name" value="Eqnu_transpt"/>
</dbReference>
<keyword evidence="6 8" id="KW-0472">Membrane</keyword>
<dbReference type="PhylomeDB" id="B3NCV9"/>
<organism evidence="9 10">
    <name type="scientific">Drosophila erecta</name>
    <name type="common">Fruit fly</name>
    <dbReference type="NCBI Taxonomy" id="7220"/>
    <lineage>
        <taxon>Eukaryota</taxon>
        <taxon>Metazoa</taxon>
        <taxon>Ecdysozoa</taxon>
        <taxon>Arthropoda</taxon>
        <taxon>Hexapoda</taxon>
        <taxon>Insecta</taxon>
        <taxon>Pterygota</taxon>
        <taxon>Neoptera</taxon>
        <taxon>Endopterygota</taxon>
        <taxon>Diptera</taxon>
        <taxon>Brachycera</taxon>
        <taxon>Muscomorpha</taxon>
        <taxon>Ephydroidea</taxon>
        <taxon>Drosophilidae</taxon>
        <taxon>Drosophila</taxon>
        <taxon>Sophophora</taxon>
    </lineage>
</organism>
<keyword evidence="5 8" id="KW-1133">Transmembrane helix</keyword>
<feature type="region of interest" description="Disordered" evidence="7">
    <location>
        <begin position="273"/>
        <end position="292"/>
    </location>
</feature>
<dbReference type="OrthoDB" id="10014563at2759"/>
<accession>B3NCV9</accession>
<protein>
    <submittedName>
        <fullName evidence="9">Uncharacterized protein, isoform A</fullName>
    </submittedName>
</protein>
<dbReference type="GO" id="GO:0005886">
    <property type="term" value="C:plasma membrane"/>
    <property type="evidence" value="ECO:0007669"/>
    <property type="project" value="TreeGrafter"/>
</dbReference>
<dbReference type="GO" id="GO:0005337">
    <property type="term" value="F:nucleoside transmembrane transporter activity"/>
    <property type="evidence" value="ECO:0007669"/>
    <property type="project" value="InterPro"/>
</dbReference>
<feature type="transmembrane region" description="Helical" evidence="8">
    <location>
        <begin position="55"/>
        <end position="77"/>
    </location>
</feature>
<dbReference type="InterPro" id="IPR036259">
    <property type="entry name" value="MFS_trans_sf"/>
</dbReference>
<evidence type="ECO:0000256" key="8">
    <source>
        <dbReference type="SAM" id="Phobius"/>
    </source>
</evidence>
<dbReference type="KEGG" id="der:6545382"/>
<feature type="region of interest" description="Disordered" evidence="7">
    <location>
        <begin position="1"/>
        <end position="47"/>
    </location>
</feature>
<dbReference type="eggNOG" id="KOG1479">
    <property type="taxonomic scope" value="Eukaryota"/>
</dbReference>
<gene>
    <name evidence="9" type="primary">Dere\GG15604</name>
    <name evidence="9" type="synonym">dere_GLEANR_15666</name>
    <name evidence="9" type="synonym">GG15604</name>
    <name evidence="9" type="ORF">Dere_GG15604</name>
</gene>
<evidence type="ECO:0000256" key="3">
    <source>
        <dbReference type="ARBA" id="ARBA00022448"/>
    </source>
</evidence>
<evidence type="ECO:0000313" key="9">
    <source>
        <dbReference type="EMBL" id="EDV51615.1"/>
    </source>
</evidence>
<reference evidence="9 10" key="2">
    <citation type="journal article" date="2008" name="Bioinformatics">
        <title>Assembly reconciliation.</title>
        <authorList>
            <person name="Zimin A.V."/>
            <person name="Smith D.R."/>
            <person name="Sutton G."/>
            <person name="Yorke J.A."/>
        </authorList>
    </citation>
    <scope>NUCLEOTIDE SEQUENCE [LARGE SCALE GENOMIC DNA]</scope>
    <source>
        <strain evidence="9 10">TSC#14021-0224.01</strain>
    </source>
</reference>
<proteinExistence type="inferred from homology"/>
<dbReference type="OMA" id="ARGMNEF"/>
<evidence type="ECO:0000256" key="5">
    <source>
        <dbReference type="ARBA" id="ARBA00022989"/>
    </source>
</evidence>
<dbReference type="EMBL" id="CH954178">
    <property type="protein sequence ID" value="EDV51615.1"/>
    <property type="molecule type" value="Genomic_DNA"/>
</dbReference>
<feature type="transmembrane region" description="Helical" evidence="8">
    <location>
        <begin position="97"/>
        <end position="115"/>
    </location>
</feature>
<comment type="subcellular location">
    <subcellularLocation>
        <location evidence="1">Membrane</location>
        <topology evidence="1">Multi-pass membrane protein</topology>
    </subcellularLocation>
</comment>
<reference evidence="9 10" key="1">
    <citation type="journal article" date="2007" name="Nature">
        <title>Evolution of genes and genomes on the Drosophila phylogeny.</title>
        <authorList>
            <consortium name="Drosophila 12 Genomes Consortium"/>
            <person name="Clark A.G."/>
            <person name="Eisen M.B."/>
            <person name="Smith D.R."/>
            <person name="Bergman C.M."/>
            <person name="Oliver B."/>
            <person name="Markow T.A."/>
            <person name="Kaufman T.C."/>
            <person name="Kellis M."/>
            <person name="Gelbart W."/>
            <person name="Iyer V.N."/>
            <person name="Pollard D.A."/>
            <person name="Sackton T.B."/>
            <person name="Larracuente A.M."/>
            <person name="Singh N.D."/>
            <person name="Abad J.P."/>
            <person name="Abt D.N."/>
            <person name="Adryan B."/>
            <person name="Aguade M."/>
            <person name="Akashi H."/>
            <person name="Anderson W.W."/>
            <person name="Aquadro C.F."/>
            <person name="Ardell D.H."/>
            <person name="Arguello R."/>
            <person name="Artieri C.G."/>
            <person name="Barbash D.A."/>
            <person name="Barker D."/>
            <person name="Barsanti P."/>
            <person name="Batterham P."/>
            <person name="Batzoglou S."/>
            <person name="Begun D."/>
            <person name="Bhutkar A."/>
            <person name="Blanco E."/>
            <person name="Bosak S.A."/>
            <person name="Bradley R.K."/>
            <person name="Brand A.D."/>
            <person name="Brent M.R."/>
            <person name="Brooks A.N."/>
            <person name="Brown R.H."/>
            <person name="Butlin R.K."/>
            <person name="Caggese C."/>
            <person name="Calvi B.R."/>
            <person name="Bernardo de Carvalho A."/>
            <person name="Caspi A."/>
            <person name="Castrezana S."/>
            <person name="Celniker S.E."/>
            <person name="Chang J.L."/>
            <person name="Chapple C."/>
            <person name="Chatterji S."/>
            <person name="Chinwalla A."/>
            <person name="Civetta A."/>
            <person name="Clifton S.W."/>
            <person name="Comeron J.M."/>
            <person name="Costello J.C."/>
            <person name="Coyne J.A."/>
            <person name="Daub J."/>
            <person name="David R.G."/>
            <person name="Delcher A.L."/>
            <person name="Delehaunty K."/>
            <person name="Do C.B."/>
            <person name="Ebling H."/>
            <person name="Edwards K."/>
            <person name="Eickbush T."/>
            <person name="Evans J.D."/>
            <person name="Filipski A."/>
            <person name="Findeiss S."/>
            <person name="Freyhult E."/>
            <person name="Fulton L."/>
            <person name="Fulton R."/>
            <person name="Garcia A.C."/>
            <person name="Gardiner A."/>
            <person name="Garfield D.A."/>
            <person name="Garvin B.E."/>
            <person name="Gibson G."/>
            <person name="Gilbert D."/>
            <person name="Gnerre S."/>
            <person name="Godfrey J."/>
            <person name="Good R."/>
            <person name="Gotea V."/>
            <person name="Gravely B."/>
            <person name="Greenberg A.J."/>
            <person name="Griffiths-Jones S."/>
            <person name="Gross S."/>
            <person name="Guigo R."/>
            <person name="Gustafson E.A."/>
            <person name="Haerty W."/>
            <person name="Hahn M.W."/>
            <person name="Halligan D.L."/>
            <person name="Halpern A.L."/>
            <person name="Halter G.M."/>
            <person name="Han M.V."/>
            <person name="Heger A."/>
            <person name="Hillier L."/>
            <person name="Hinrichs A.S."/>
            <person name="Holmes I."/>
            <person name="Hoskins R.A."/>
            <person name="Hubisz M.J."/>
            <person name="Hultmark D."/>
            <person name="Huntley M.A."/>
            <person name="Jaffe D.B."/>
            <person name="Jagadeeshan S."/>
            <person name="Jeck W.R."/>
            <person name="Johnson J."/>
            <person name="Jones C.D."/>
            <person name="Jordan W.C."/>
            <person name="Karpen G.H."/>
            <person name="Kataoka E."/>
            <person name="Keightley P.D."/>
            <person name="Kheradpour P."/>
            <person name="Kirkness E.F."/>
            <person name="Koerich L.B."/>
            <person name="Kristiansen K."/>
            <person name="Kudrna D."/>
            <person name="Kulathinal R.J."/>
            <person name="Kumar S."/>
            <person name="Kwok R."/>
            <person name="Lander E."/>
            <person name="Langley C.H."/>
            <person name="Lapoint R."/>
            <person name="Lazzaro B.P."/>
            <person name="Lee S.J."/>
            <person name="Levesque L."/>
            <person name="Li R."/>
            <person name="Lin C.F."/>
            <person name="Lin M.F."/>
            <person name="Lindblad-Toh K."/>
            <person name="Llopart A."/>
            <person name="Long M."/>
            <person name="Low L."/>
            <person name="Lozovsky E."/>
            <person name="Lu J."/>
            <person name="Luo M."/>
            <person name="Machado C.A."/>
            <person name="Makalowski W."/>
            <person name="Marzo M."/>
            <person name="Matsuda M."/>
            <person name="Matzkin L."/>
            <person name="McAllister B."/>
            <person name="McBride C.S."/>
            <person name="McKernan B."/>
            <person name="McKernan K."/>
            <person name="Mendez-Lago M."/>
            <person name="Minx P."/>
            <person name="Mollenhauer M.U."/>
            <person name="Montooth K."/>
            <person name="Mount S.M."/>
            <person name="Mu X."/>
            <person name="Myers E."/>
            <person name="Negre B."/>
            <person name="Newfeld S."/>
            <person name="Nielsen R."/>
            <person name="Noor M.A."/>
            <person name="O'Grady P."/>
            <person name="Pachter L."/>
            <person name="Papaceit M."/>
            <person name="Parisi M.J."/>
            <person name="Parisi M."/>
            <person name="Parts L."/>
            <person name="Pedersen J.S."/>
            <person name="Pesole G."/>
            <person name="Phillippy A.M."/>
            <person name="Ponting C.P."/>
            <person name="Pop M."/>
            <person name="Porcelli D."/>
            <person name="Powell J.R."/>
            <person name="Prohaska S."/>
            <person name="Pruitt K."/>
            <person name="Puig M."/>
            <person name="Quesneville H."/>
            <person name="Ram K.R."/>
            <person name="Rand D."/>
            <person name="Rasmussen M.D."/>
            <person name="Reed L.K."/>
            <person name="Reenan R."/>
            <person name="Reily A."/>
            <person name="Remington K.A."/>
            <person name="Rieger T.T."/>
            <person name="Ritchie M.G."/>
            <person name="Robin C."/>
            <person name="Rogers Y.H."/>
            <person name="Rohde C."/>
            <person name="Rozas J."/>
            <person name="Rubenfield M.J."/>
            <person name="Ruiz A."/>
            <person name="Russo S."/>
            <person name="Salzberg S.L."/>
            <person name="Sanchez-Gracia A."/>
            <person name="Saranga D.J."/>
            <person name="Sato H."/>
            <person name="Schaeffer S.W."/>
            <person name="Schatz M.C."/>
            <person name="Schlenke T."/>
            <person name="Schwartz R."/>
            <person name="Segarra C."/>
            <person name="Singh R.S."/>
            <person name="Sirot L."/>
            <person name="Sirota M."/>
            <person name="Sisneros N.B."/>
            <person name="Smith C.D."/>
            <person name="Smith T.F."/>
            <person name="Spieth J."/>
            <person name="Stage D.E."/>
            <person name="Stark A."/>
            <person name="Stephan W."/>
            <person name="Strausberg R.L."/>
            <person name="Strempel S."/>
            <person name="Sturgill D."/>
            <person name="Sutton G."/>
            <person name="Sutton G.G."/>
            <person name="Tao W."/>
            <person name="Teichmann S."/>
            <person name="Tobari Y.N."/>
            <person name="Tomimura Y."/>
            <person name="Tsolas J.M."/>
            <person name="Valente V.L."/>
            <person name="Venter E."/>
            <person name="Venter J.C."/>
            <person name="Vicario S."/>
            <person name="Vieira F.G."/>
            <person name="Vilella A.J."/>
            <person name="Villasante A."/>
            <person name="Walenz B."/>
            <person name="Wang J."/>
            <person name="Wasserman M."/>
            <person name="Watts T."/>
            <person name="Wilson D."/>
            <person name="Wilson R.K."/>
            <person name="Wing R.A."/>
            <person name="Wolfner M.F."/>
            <person name="Wong A."/>
            <person name="Wong G.K."/>
            <person name="Wu C.I."/>
            <person name="Wu G."/>
            <person name="Yamamoto D."/>
            <person name="Yang H.P."/>
            <person name="Yang S.P."/>
            <person name="Yorke J.A."/>
            <person name="Yoshida K."/>
            <person name="Zdobnov E."/>
            <person name="Zhang P."/>
            <person name="Zhang Y."/>
            <person name="Zimin A.V."/>
            <person name="Baldwin J."/>
            <person name="Abdouelleil A."/>
            <person name="Abdulkadir J."/>
            <person name="Abebe A."/>
            <person name="Abera B."/>
            <person name="Abreu J."/>
            <person name="Acer S.C."/>
            <person name="Aftuck L."/>
            <person name="Alexander A."/>
            <person name="An P."/>
            <person name="Anderson E."/>
            <person name="Anderson S."/>
            <person name="Arachi H."/>
            <person name="Azer M."/>
            <person name="Bachantsang P."/>
            <person name="Barry A."/>
            <person name="Bayul T."/>
            <person name="Berlin A."/>
            <person name="Bessette D."/>
            <person name="Bloom T."/>
            <person name="Blye J."/>
            <person name="Boguslavskiy L."/>
            <person name="Bonnet C."/>
            <person name="Boukhgalter B."/>
            <person name="Bourzgui I."/>
            <person name="Brown A."/>
            <person name="Cahill P."/>
            <person name="Channer S."/>
            <person name="Cheshatsang Y."/>
            <person name="Chuda L."/>
            <person name="Citroen M."/>
            <person name="Collymore A."/>
            <person name="Cooke P."/>
            <person name="Costello M."/>
            <person name="D'Aco K."/>
            <person name="Daza R."/>
            <person name="De Haan G."/>
            <person name="DeGray S."/>
            <person name="DeMaso C."/>
            <person name="Dhargay N."/>
            <person name="Dooley K."/>
            <person name="Dooley E."/>
            <person name="Doricent M."/>
            <person name="Dorje P."/>
            <person name="Dorjee K."/>
            <person name="Dupes A."/>
            <person name="Elong R."/>
            <person name="Falk J."/>
            <person name="Farina A."/>
            <person name="Faro S."/>
            <person name="Ferguson D."/>
            <person name="Fisher S."/>
            <person name="Foley C.D."/>
            <person name="Franke A."/>
            <person name="Friedrich D."/>
            <person name="Gadbois L."/>
            <person name="Gearin G."/>
            <person name="Gearin C.R."/>
            <person name="Giannoukos G."/>
            <person name="Goode T."/>
            <person name="Graham J."/>
            <person name="Grandbois E."/>
            <person name="Grewal S."/>
            <person name="Gyaltsen K."/>
            <person name="Hafez N."/>
            <person name="Hagos B."/>
            <person name="Hall J."/>
            <person name="Henson C."/>
            <person name="Hollinger A."/>
            <person name="Honan T."/>
            <person name="Huard M.D."/>
            <person name="Hughes L."/>
            <person name="Hurhula B."/>
            <person name="Husby M.E."/>
            <person name="Kamat A."/>
            <person name="Kanga B."/>
            <person name="Kashin S."/>
            <person name="Khazanovich D."/>
            <person name="Kisner P."/>
            <person name="Lance K."/>
            <person name="Lara M."/>
            <person name="Lee W."/>
            <person name="Lennon N."/>
            <person name="Letendre F."/>
            <person name="LeVine R."/>
            <person name="Lipovsky A."/>
            <person name="Liu X."/>
            <person name="Liu J."/>
            <person name="Liu S."/>
            <person name="Lokyitsang T."/>
            <person name="Lokyitsang Y."/>
            <person name="Lubonja R."/>
            <person name="Lui A."/>
            <person name="MacDonald P."/>
            <person name="Magnisalis V."/>
            <person name="Maru K."/>
            <person name="Matthews C."/>
            <person name="McCusker W."/>
            <person name="McDonough S."/>
            <person name="Mehta T."/>
            <person name="Meldrim J."/>
            <person name="Meneus L."/>
            <person name="Mihai O."/>
            <person name="Mihalev A."/>
            <person name="Mihova T."/>
            <person name="Mittelman R."/>
            <person name="Mlenga V."/>
            <person name="Montmayeur A."/>
            <person name="Mulrain L."/>
            <person name="Navidi A."/>
            <person name="Naylor J."/>
            <person name="Negash T."/>
            <person name="Nguyen T."/>
            <person name="Nguyen N."/>
            <person name="Nicol R."/>
            <person name="Norbu C."/>
            <person name="Norbu N."/>
            <person name="Novod N."/>
            <person name="O'Neill B."/>
            <person name="Osman S."/>
            <person name="Markiewicz E."/>
            <person name="Oyono O.L."/>
            <person name="Patti C."/>
            <person name="Phunkhang P."/>
            <person name="Pierre F."/>
            <person name="Priest M."/>
            <person name="Raghuraman S."/>
            <person name="Rege F."/>
            <person name="Reyes R."/>
            <person name="Rise C."/>
            <person name="Rogov P."/>
            <person name="Ross K."/>
            <person name="Ryan E."/>
            <person name="Settipalli S."/>
            <person name="Shea T."/>
            <person name="Sherpa N."/>
            <person name="Shi L."/>
            <person name="Shih D."/>
            <person name="Sparrow T."/>
            <person name="Spaulding J."/>
            <person name="Stalker J."/>
            <person name="Stange-Thomann N."/>
            <person name="Stavropoulos S."/>
            <person name="Stone C."/>
            <person name="Strader C."/>
            <person name="Tesfaye S."/>
            <person name="Thomson T."/>
            <person name="Thoulutsang Y."/>
            <person name="Thoulutsang D."/>
            <person name="Topham K."/>
            <person name="Topping I."/>
            <person name="Tsamla T."/>
            <person name="Vassiliev H."/>
            <person name="Vo A."/>
            <person name="Wangchuk T."/>
            <person name="Wangdi T."/>
            <person name="Weiand M."/>
            <person name="Wilkinson J."/>
            <person name="Wilson A."/>
            <person name="Yadav S."/>
            <person name="Young G."/>
            <person name="Yu Q."/>
            <person name="Zembek L."/>
            <person name="Zhong D."/>
            <person name="Zimmer A."/>
            <person name="Zwirko Z."/>
            <person name="Jaffe D.B."/>
            <person name="Alvarez P."/>
            <person name="Brockman W."/>
            <person name="Butler J."/>
            <person name="Chin C."/>
            <person name="Gnerre S."/>
            <person name="Grabherr M."/>
            <person name="Kleber M."/>
            <person name="Mauceli E."/>
            <person name="MacCallum I."/>
        </authorList>
    </citation>
    <scope>NUCLEOTIDE SEQUENCE [LARGE SCALE GENOMIC DNA]</scope>
    <source>
        <strain evidence="9 10">TSC#14021-0224.01</strain>
    </source>
</reference>
<dbReference type="Proteomes" id="UP000008711">
    <property type="component" value="Unassembled WGS sequence"/>
</dbReference>
<evidence type="ECO:0000256" key="7">
    <source>
        <dbReference type="SAM" id="MobiDB-lite"/>
    </source>
</evidence>
<dbReference type="AlphaFoldDB" id="B3NCV9"/>
<dbReference type="SUPFAM" id="SSF103473">
    <property type="entry name" value="MFS general substrate transporter"/>
    <property type="match status" value="1"/>
</dbReference>
<feature type="transmembrane region" description="Helical" evidence="8">
    <location>
        <begin position="506"/>
        <end position="525"/>
    </location>
</feature>
<name>B3NCV9_DROER</name>
<keyword evidence="10" id="KW-1185">Reference proteome</keyword>
<evidence type="ECO:0000256" key="6">
    <source>
        <dbReference type="ARBA" id="ARBA00023136"/>
    </source>
</evidence>
<evidence type="ECO:0000256" key="2">
    <source>
        <dbReference type="ARBA" id="ARBA00007965"/>
    </source>
</evidence>
<evidence type="ECO:0000256" key="4">
    <source>
        <dbReference type="ARBA" id="ARBA00022692"/>
    </source>
</evidence>
<dbReference type="PANTHER" id="PTHR10332">
    <property type="entry name" value="EQUILIBRATIVE NUCLEOSIDE TRANSPORTER"/>
    <property type="match status" value="1"/>
</dbReference>
<dbReference type="GO" id="GO:0008504">
    <property type="term" value="F:monoamine transmembrane transporter activity"/>
    <property type="evidence" value="ECO:0007669"/>
    <property type="project" value="TreeGrafter"/>
</dbReference>
<feature type="transmembrane region" description="Helical" evidence="8">
    <location>
        <begin position="373"/>
        <end position="394"/>
    </location>
</feature>
<dbReference type="PANTHER" id="PTHR10332:SF10">
    <property type="entry name" value="EQUILIBRATIVE NUCLEOSIDE TRANSPORTER 4"/>
    <property type="match status" value="1"/>
</dbReference>
<feature type="compositionally biased region" description="Low complexity" evidence="7">
    <location>
        <begin position="278"/>
        <end position="292"/>
    </location>
</feature>
<feature type="transmembrane region" description="Helical" evidence="8">
    <location>
        <begin position="214"/>
        <end position="233"/>
    </location>
</feature>